<keyword evidence="1" id="KW-0175">Coiled coil</keyword>
<sequence>MEKFNKNLEQFIRNLSKISGDKTFIKKYDFVNPGDKYLKTFYKNCSKLSNDIANKDEIVFSEENTILEHINFNEIWNSDLNDENRLTIWNYLHTLYIFAYEHIKDVDIKSILKNLKNVSSDENNLDTDTKTLINIINSLTNKFSDNTVEEETGDDENMSYELPQIFNGTIGNLAKEIAQEINTDAINLEDPAALLKDLMSGNFDENNDTTGIVNLVKNITNKIQNKLSDGDIKENDLLSDAENLMKNFAGGGNKMAGMEGMGDLGNIFSSLMSNMNNMTNMQKGTMKTNMDRTLSNNQTKDRLKKRLAEKKKLLVQQEKILEDELNNLETTDLQDIDDLVNEIEGFNVPVKKEKKKKKKKKTKQLNLN</sequence>
<feature type="coiled-coil region" evidence="1">
    <location>
        <begin position="300"/>
        <end position="331"/>
    </location>
</feature>
<name>A0A6C0B5E4_9ZZZZ</name>
<organism evidence="2">
    <name type="scientific">viral metagenome</name>
    <dbReference type="NCBI Taxonomy" id="1070528"/>
    <lineage>
        <taxon>unclassified sequences</taxon>
        <taxon>metagenomes</taxon>
        <taxon>organismal metagenomes</taxon>
    </lineage>
</organism>
<reference evidence="2" key="1">
    <citation type="journal article" date="2020" name="Nature">
        <title>Giant virus diversity and host interactions through global metagenomics.</title>
        <authorList>
            <person name="Schulz F."/>
            <person name="Roux S."/>
            <person name="Paez-Espino D."/>
            <person name="Jungbluth S."/>
            <person name="Walsh D.A."/>
            <person name="Denef V.J."/>
            <person name="McMahon K.D."/>
            <person name="Konstantinidis K.T."/>
            <person name="Eloe-Fadrosh E.A."/>
            <person name="Kyrpides N.C."/>
            <person name="Woyke T."/>
        </authorList>
    </citation>
    <scope>NUCLEOTIDE SEQUENCE</scope>
    <source>
        <strain evidence="2">GVMAG-M-3300009422-16</strain>
    </source>
</reference>
<dbReference type="AlphaFoldDB" id="A0A6C0B5E4"/>
<accession>A0A6C0B5E4</accession>
<dbReference type="EMBL" id="MN739061">
    <property type="protein sequence ID" value="QHS86738.1"/>
    <property type="molecule type" value="Genomic_DNA"/>
</dbReference>
<evidence type="ECO:0000313" key="2">
    <source>
        <dbReference type="EMBL" id="QHS86738.1"/>
    </source>
</evidence>
<proteinExistence type="predicted"/>
<protein>
    <submittedName>
        <fullName evidence="2">Uncharacterized protein</fullName>
    </submittedName>
</protein>
<evidence type="ECO:0000256" key="1">
    <source>
        <dbReference type="SAM" id="Coils"/>
    </source>
</evidence>